<keyword evidence="3 5" id="KW-0732">Signal</keyword>
<gene>
    <name evidence="7" type="ORF">MYF79_14615</name>
</gene>
<evidence type="ECO:0000256" key="4">
    <source>
        <dbReference type="SAM" id="MobiDB-lite"/>
    </source>
</evidence>
<organism evidence="7 8">
    <name type="scientific">Chitinophaga filiformis</name>
    <name type="common">Myxococcus filiformis</name>
    <name type="synonym">Flexibacter filiformis</name>
    <dbReference type="NCBI Taxonomy" id="104663"/>
    <lineage>
        <taxon>Bacteria</taxon>
        <taxon>Pseudomonadati</taxon>
        <taxon>Bacteroidota</taxon>
        <taxon>Chitinophagia</taxon>
        <taxon>Chitinophagales</taxon>
        <taxon>Chitinophagaceae</taxon>
        <taxon>Chitinophaga</taxon>
    </lineage>
</organism>
<accession>A0ABY4I9H1</accession>
<feature type="chain" id="PRO_5046171733" evidence="5">
    <location>
        <begin position="17"/>
        <end position="276"/>
    </location>
</feature>
<dbReference type="Pfam" id="PF24517">
    <property type="entry name" value="CBM96"/>
    <property type="match status" value="1"/>
</dbReference>
<dbReference type="EMBL" id="CP095855">
    <property type="protein sequence ID" value="UPK72522.1"/>
    <property type="molecule type" value="Genomic_DNA"/>
</dbReference>
<evidence type="ECO:0000256" key="1">
    <source>
        <dbReference type="ARBA" id="ARBA00004613"/>
    </source>
</evidence>
<keyword evidence="2" id="KW-0964">Secreted</keyword>
<protein>
    <submittedName>
        <fullName evidence="7">DNRLRE domain-containing protein</fullName>
    </submittedName>
</protein>
<evidence type="ECO:0000256" key="3">
    <source>
        <dbReference type="ARBA" id="ARBA00022729"/>
    </source>
</evidence>
<dbReference type="RefSeq" id="WP_247814709.1">
    <property type="nucleotide sequence ID" value="NZ_CP095855.1"/>
</dbReference>
<evidence type="ECO:0000313" key="7">
    <source>
        <dbReference type="EMBL" id="UPK72522.1"/>
    </source>
</evidence>
<evidence type="ECO:0000256" key="2">
    <source>
        <dbReference type="ARBA" id="ARBA00022525"/>
    </source>
</evidence>
<evidence type="ECO:0000313" key="8">
    <source>
        <dbReference type="Proteomes" id="UP000830198"/>
    </source>
</evidence>
<keyword evidence="8" id="KW-1185">Reference proteome</keyword>
<feature type="region of interest" description="Disordered" evidence="4">
    <location>
        <begin position="248"/>
        <end position="276"/>
    </location>
</feature>
<name>A0ABY4I9H1_CHIFI</name>
<evidence type="ECO:0000256" key="5">
    <source>
        <dbReference type="SAM" id="SignalP"/>
    </source>
</evidence>
<comment type="subcellular location">
    <subcellularLocation>
        <location evidence="1">Secreted</location>
    </subcellularLocation>
</comment>
<evidence type="ECO:0000259" key="6">
    <source>
        <dbReference type="Pfam" id="PF24517"/>
    </source>
</evidence>
<feature type="signal peptide" evidence="5">
    <location>
        <begin position="1"/>
        <end position="16"/>
    </location>
</feature>
<dbReference type="InterPro" id="IPR055372">
    <property type="entry name" value="CBM96"/>
</dbReference>
<proteinExistence type="predicted"/>
<reference evidence="7 8" key="1">
    <citation type="submission" date="2022-04" db="EMBL/GenBank/DDBJ databases">
        <title>The arsenic-methylating capacity of Chitinophaga filiformis YT5 during chitin decomposition.</title>
        <authorList>
            <person name="Chen G."/>
            <person name="Liang Y."/>
        </authorList>
    </citation>
    <scope>NUCLEOTIDE SEQUENCE [LARGE SCALE GENOMIC DNA]</scope>
    <source>
        <strain evidence="7 8">YT5</strain>
    </source>
</reference>
<feature type="domain" description="Carbohydrate-binding module family 96" evidence="6">
    <location>
        <begin position="45"/>
        <end position="214"/>
    </location>
</feature>
<sequence length="276" mass="29969">MKAQVLSLCLVLSAYAGYSQTTYIFQPDSCNGKDATVFVKVDLPEWSDKNFGQRDEISASGWTYGGQGGGEGYSRIFIDFDGLKSIPRGVAITSATLSLYGKTSSVFIKQGNAGENDCFIERVTGPWDESTLTWNNKPTTTNEHQTVLPGSKGVQWKYNADVDVTMLVQDMTDLPAESSHGFCIALQGEDYYRNLLFASSEHIDPSLRPKLTVTFNLCNPAARRTATTGVADNPPVITPLPIKKAASTVKARGTAGQPRKEEAEIGEIPMEGVQNP</sequence>
<dbReference type="Proteomes" id="UP000830198">
    <property type="component" value="Chromosome"/>
</dbReference>
<dbReference type="NCBIfam" id="NF033679">
    <property type="entry name" value="DNRLRE_dom"/>
    <property type="match status" value="1"/>
</dbReference>